<dbReference type="RefSeq" id="WP_407029818.1">
    <property type="nucleotide sequence ID" value="NZ_JAQGEF010000001.1"/>
</dbReference>
<dbReference type="Proteomes" id="UP001210231">
    <property type="component" value="Unassembled WGS sequence"/>
</dbReference>
<organism evidence="2 3">
    <name type="scientific">Polluticaenibacter yanchengensis</name>
    <dbReference type="NCBI Taxonomy" id="3014562"/>
    <lineage>
        <taxon>Bacteria</taxon>
        <taxon>Pseudomonadati</taxon>
        <taxon>Bacteroidota</taxon>
        <taxon>Chitinophagia</taxon>
        <taxon>Chitinophagales</taxon>
        <taxon>Chitinophagaceae</taxon>
        <taxon>Polluticaenibacter</taxon>
    </lineage>
</organism>
<name>A0ABT4UF69_9BACT</name>
<comment type="caution">
    <text evidence="2">The sequence shown here is derived from an EMBL/GenBank/DDBJ whole genome shotgun (WGS) entry which is preliminary data.</text>
</comment>
<evidence type="ECO:0000259" key="1">
    <source>
        <dbReference type="Pfam" id="PF21837"/>
    </source>
</evidence>
<gene>
    <name evidence="2" type="ORF">O3P16_01595</name>
</gene>
<protein>
    <recommendedName>
        <fullName evidence="1">DUF6896 domain-containing protein</fullName>
    </recommendedName>
</protein>
<dbReference type="EMBL" id="JAQGEF010000001">
    <property type="protein sequence ID" value="MDA3613487.1"/>
    <property type="molecule type" value="Genomic_DNA"/>
</dbReference>
<reference evidence="2 3" key="1">
    <citation type="submission" date="2022-12" db="EMBL/GenBank/DDBJ databases">
        <title>Chitinophagaceae gen. sp. nov., a new member of the family Chitinophagaceae, isolated from soil in a chemical factory.</title>
        <authorList>
            <person name="Ke Z."/>
        </authorList>
    </citation>
    <scope>NUCLEOTIDE SEQUENCE [LARGE SCALE GENOMIC DNA]</scope>
    <source>
        <strain evidence="2 3">LY-5</strain>
    </source>
</reference>
<sequence>MMFEGHEKDLIELIKNYIACSKYWCRLLKDNFGIHDKTTLRARRMNLIPSKGALEELTFSFHGGGCYFEFEGGAIDVDFGPDDRHDGFDSQRLFDFIKSSKKDYSSFLSQEDIEKYLNLLFENKVIIKPNWYPNPHLYYLNI</sequence>
<evidence type="ECO:0000313" key="2">
    <source>
        <dbReference type="EMBL" id="MDA3613487.1"/>
    </source>
</evidence>
<dbReference type="Pfam" id="PF21837">
    <property type="entry name" value="DUF6896"/>
    <property type="match status" value="1"/>
</dbReference>
<keyword evidence="3" id="KW-1185">Reference proteome</keyword>
<accession>A0ABT4UF69</accession>
<feature type="domain" description="DUF6896" evidence="1">
    <location>
        <begin position="10"/>
        <end position="140"/>
    </location>
</feature>
<dbReference type="InterPro" id="IPR054191">
    <property type="entry name" value="DUF6896"/>
</dbReference>
<proteinExistence type="predicted"/>
<evidence type="ECO:0000313" key="3">
    <source>
        <dbReference type="Proteomes" id="UP001210231"/>
    </source>
</evidence>